<gene>
    <name evidence="12" type="ORF">TCAP_05768</name>
</gene>
<feature type="compositionally biased region" description="Basic and acidic residues" evidence="10">
    <location>
        <begin position="355"/>
        <end position="368"/>
    </location>
</feature>
<keyword evidence="8" id="KW-0804">Transcription</keyword>
<proteinExistence type="inferred from homology"/>
<feature type="region of interest" description="Disordered" evidence="10">
    <location>
        <begin position="654"/>
        <end position="738"/>
    </location>
</feature>
<dbReference type="InterPro" id="IPR036915">
    <property type="entry name" value="Cyclin-like_sf"/>
</dbReference>
<feature type="domain" description="Cyclin-like" evidence="11">
    <location>
        <begin position="145"/>
        <end position="227"/>
    </location>
</feature>
<dbReference type="OrthoDB" id="511529at2759"/>
<feature type="compositionally biased region" description="Basic and acidic residues" evidence="10">
    <location>
        <begin position="392"/>
        <end position="401"/>
    </location>
</feature>
<evidence type="ECO:0000256" key="6">
    <source>
        <dbReference type="ARBA" id="ARBA00023015"/>
    </source>
</evidence>
<dbReference type="SMART" id="SM00385">
    <property type="entry name" value="CYCLIN"/>
    <property type="match status" value="2"/>
</dbReference>
<evidence type="ECO:0000256" key="5">
    <source>
        <dbReference type="ARBA" id="ARBA00022833"/>
    </source>
</evidence>
<dbReference type="GO" id="GO:0000126">
    <property type="term" value="C:transcription factor TFIIIB complex"/>
    <property type="evidence" value="ECO:0007669"/>
    <property type="project" value="TreeGrafter"/>
</dbReference>
<dbReference type="GO" id="GO:0008270">
    <property type="term" value="F:zinc ion binding"/>
    <property type="evidence" value="ECO:0007669"/>
    <property type="project" value="UniProtKB-KW"/>
</dbReference>
<dbReference type="GO" id="GO:0097550">
    <property type="term" value="C:transcription preinitiation complex"/>
    <property type="evidence" value="ECO:0007669"/>
    <property type="project" value="TreeGrafter"/>
</dbReference>
<evidence type="ECO:0000256" key="10">
    <source>
        <dbReference type="SAM" id="MobiDB-lite"/>
    </source>
</evidence>
<feature type="compositionally biased region" description="Acidic residues" evidence="10">
    <location>
        <begin position="719"/>
        <end position="738"/>
    </location>
</feature>
<keyword evidence="9" id="KW-0539">Nucleus</keyword>
<organism evidence="12 13">
    <name type="scientific">Tolypocladium capitatum</name>
    <dbReference type="NCBI Taxonomy" id="45235"/>
    <lineage>
        <taxon>Eukaryota</taxon>
        <taxon>Fungi</taxon>
        <taxon>Dikarya</taxon>
        <taxon>Ascomycota</taxon>
        <taxon>Pezizomycotina</taxon>
        <taxon>Sordariomycetes</taxon>
        <taxon>Hypocreomycetidae</taxon>
        <taxon>Hypocreales</taxon>
        <taxon>Ophiocordycipitaceae</taxon>
        <taxon>Tolypocladium</taxon>
    </lineage>
</organism>
<dbReference type="CDD" id="cd20554">
    <property type="entry name" value="CYCLIN_TFIIIB90_rpt2"/>
    <property type="match status" value="1"/>
</dbReference>
<evidence type="ECO:0000313" key="13">
    <source>
        <dbReference type="Proteomes" id="UP000236621"/>
    </source>
</evidence>
<dbReference type="InterPro" id="IPR013763">
    <property type="entry name" value="Cyclin-like_dom"/>
</dbReference>
<feature type="compositionally biased region" description="Low complexity" evidence="10">
    <location>
        <begin position="39"/>
        <end position="58"/>
    </location>
</feature>
<feature type="domain" description="Cyclin-like" evidence="11">
    <location>
        <begin position="243"/>
        <end position="327"/>
    </location>
</feature>
<dbReference type="PANTHER" id="PTHR11618">
    <property type="entry name" value="TRANSCRIPTION INITIATION FACTOR IIB-RELATED"/>
    <property type="match status" value="1"/>
</dbReference>
<evidence type="ECO:0000256" key="1">
    <source>
        <dbReference type="ARBA" id="ARBA00004123"/>
    </source>
</evidence>
<dbReference type="GO" id="GO:0000995">
    <property type="term" value="F:RNA polymerase III general transcription initiation factor activity"/>
    <property type="evidence" value="ECO:0007669"/>
    <property type="project" value="TreeGrafter"/>
</dbReference>
<dbReference type="GO" id="GO:0001006">
    <property type="term" value="F:RNA polymerase III type 3 promoter sequence-specific DNA binding"/>
    <property type="evidence" value="ECO:0007669"/>
    <property type="project" value="TreeGrafter"/>
</dbReference>
<feature type="compositionally biased region" description="Acidic residues" evidence="10">
    <location>
        <begin position="377"/>
        <end position="391"/>
    </location>
</feature>
<dbReference type="AlphaFoldDB" id="A0A2K3Q9Q8"/>
<dbReference type="Pfam" id="PF00382">
    <property type="entry name" value="TFIIB"/>
    <property type="match status" value="2"/>
</dbReference>
<dbReference type="GO" id="GO:0017025">
    <property type="term" value="F:TBP-class protein binding"/>
    <property type="evidence" value="ECO:0007669"/>
    <property type="project" value="InterPro"/>
</dbReference>
<comment type="caution">
    <text evidence="12">The sequence shown here is derived from an EMBL/GenBank/DDBJ whole genome shotgun (WGS) entry which is preliminary data.</text>
</comment>
<accession>A0A2K3Q9Q8</accession>
<evidence type="ECO:0000256" key="7">
    <source>
        <dbReference type="ARBA" id="ARBA00023159"/>
    </source>
</evidence>
<keyword evidence="4" id="KW-0863">Zinc-finger</keyword>
<feature type="compositionally biased region" description="Polar residues" evidence="10">
    <location>
        <begin position="661"/>
        <end position="671"/>
    </location>
</feature>
<keyword evidence="7" id="KW-0010">Activator</keyword>
<protein>
    <submittedName>
        <fullName evidence="12">Transcription factor IIIB 60 kDa subunit</fullName>
    </submittedName>
</protein>
<evidence type="ECO:0000256" key="8">
    <source>
        <dbReference type="ARBA" id="ARBA00023163"/>
    </source>
</evidence>
<dbReference type="GO" id="GO:0070897">
    <property type="term" value="P:transcription preinitiation complex assembly"/>
    <property type="evidence" value="ECO:0007669"/>
    <property type="project" value="InterPro"/>
</dbReference>
<feature type="region of interest" description="Disordered" evidence="10">
    <location>
        <begin position="350"/>
        <end position="490"/>
    </location>
</feature>
<comment type="similarity">
    <text evidence="2">Belongs to the TFIIB family.</text>
</comment>
<evidence type="ECO:0000259" key="11">
    <source>
        <dbReference type="SMART" id="SM00385"/>
    </source>
</evidence>
<feature type="region of interest" description="Disordered" evidence="10">
    <location>
        <begin position="1"/>
        <end position="69"/>
    </location>
</feature>
<comment type="subcellular location">
    <subcellularLocation>
        <location evidence="1">Nucleus</location>
    </subcellularLocation>
</comment>
<evidence type="ECO:0000313" key="12">
    <source>
        <dbReference type="EMBL" id="PNY24295.1"/>
    </source>
</evidence>
<dbReference type="InterPro" id="IPR000812">
    <property type="entry name" value="TFIIB"/>
</dbReference>
<evidence type="ECO:0000256" key="3">
    <source>
        <dbReference type="ARBA" id="ARBA00022723"/>
    </source>
</evidence>
<dbReference type="InterPro" id="IPR013150">
    <property type="entry name" value="TFIIB_cyclin"/>
</dbReference>
<dbReference type="Pfam" id="PF07741">
    <property type="entry name" value="BRF1"/>
    <property type="match status" value="1"/>
</dbReference>
<dbReference type="EMBL" id="NRSZ01000919">
    <property type="protein sequence ID" value="PNY24295.1"/>
    <property type="molecule type" value="Genomic_DNA"/>
</dbReference>
<evidence type="ECO:0000256" key="2">
    <source>
        <dbReference type="ARBA" id="ARBA00010857"/>
    </source>
</evidence>
<dbReference type="Gene3D" id="1.10.472.10">
    <property type="entry name" value="Cyclin-like"/>
    <property type="match status" value="2"/>
</dbReference>
<feature type="compositionally biased region" description="Gly residues" evidence="10">
    <location>
        <begin position="709"/>
        <end position="718"/>
    </location>
</feature>
<dbReference type="SUPFAM" id="SSF47954">
    <property type="entry name" value="Cyclin-like"/>
    <property type="match status" value="2"/>
</dbReference>
<dbReference type="Gene3D" id="1.20.5.650">
    <property type="entry name" value="Single helix bin"/>
    <property type="match status" value="1"/>
</dbReference>
<dbReference type="GO" id="GO:0005634">
    <property type="term" value="C:nucleus"/>
    <property type="evidence" value="ECO:0007669"/>
    <property type="project" value="UniProtKB-SubCell"/>
</dbReference>
<dbReference type="Proteomes" id="UP000236621">
    <property type="component" value="Unassembled WGS sequence"/>
</dbReference>
<keyword evidence="3" id="KW-0479">Metal-binding</keyword>
<name>A0A2K3Q9Q8_9HYPO</name>
<feature type="compositionally biased region" description="Basic and acidic residues" evidence="10">
    <location>
        <begin position="29"/>
        <end position="38"/>
    </location>
</feature>
<keyword evidence="13" id="KW-1185">Reference proteome</keyword>
<feature type="compositionally biased region" description="Low complexity" evidence="10">
    <location>
        <begin position="1"/>
        <end position="28"/>
    </location>
</feature>
<dbReference type="InterPro" id="IPR011665">
    <property type="entry name" value="BRF1_TBP-bd_dom"/>
</dbReference>
<feature type="compositionally biased region" description="Acidic residues" evidence="10">
    <location>
        <begin position="678"/>
        <end position="708"/>
    </location>
</feature>
<dbReference type="STRING" id="45235.A0A2K3Q9Q8"/>
<feature type="region of interest" description="Disordered" evidence="10">
    <location>
        <begin position="594"/>
        <end position="627"/>
    </location>
</feature>
<keyword evidence="6" id="KW-0805">Transcription regulation</keyword>
<dbReference type="PANTHER" id="PTHR11618:SF4">
    <property type="entry name" value="TRANSCRIPTION FACTOR IIIB 90 KDA SUBUNIT"/>
    <property type="match status" value="1"/>
</dbReference>
<sequence>MSSFLTPAKKPTPGAGPKPRFARPNPIRAIREREERRQAAVQQSQASSASANRNASVATPARQQCPNKACPKPNVVDGTCQTCGRVADDSNIVAEVQFGEASSGAAIVQGSFVGADQAGVRSVGPAFRRVGGSEDREKSIREARGLMQGYAQQLNVSDSLVTAGTQVFKLASGANFIQGRTLASVAAVCLYAACRAEPPCKVMLIDLADLVQLNVFKLGRIFKKLNEVVPIGNDGLIPVYPEDLIWRFATKMEFHQETAKVAEDAVRLVKRMSRDWMVMGRRPSGICGACLLMAARMHNFRRTVREVVYIVKVTNHTIQNRLQEFNFTESSKMSVEDFLKQDFLESSHDPPSFYRKSDEYKKMVEDKSRKRKRSDAGEGEEGEEETAEAEPETTKRQRRMTDAGADLSKAPAIKFRRDADGFIIPPLPSQIPRDDPAAEANAENGDDDGLEKLADEFGDALDEEDPESSEKGASGKRRRAPPSLQLPINDEWEQDEQELEGQIEEIFNDPLTYQHALAYSNAEQRARIHSSWALRQRPQKEVSMAVDIAEDEFADDPEVLNCLLSPDEARIKELIWVNQNKDWLRQHQEKVFRRKMEAERPKQTRRRRKRARMGEGQTSPASSAAEAAINVAKDRAWSKRINYDAIRSIFDVPNAGGLGSAATSRKTSLAGSTLGADDASDEPEPEESVAGEGEQVAEEYEEPEEFGEGEFGGGGEFEGGYEDDDNPDMDAEYGLEDD</sequence>
<evidence type="ECO:0000256" key="9">
    <source>
        <dbReference type="ARBA" id="ARBA00023242"/>
    </source>
</evidence>
<dbReference type="FunFam" id="1.10.472.10:FF:000002">
    <property type="entry name" value="Transcription factor IIIB 90 kDa subunit"/>
    <property type="match status" value="1"/>
</dbReference>
<keyword evidence="5" id="KW-0862">Zinc</keyword>
<feature type="compositionally biased region" description="Acidic residues" evidence="10">
    <location>
        <begin position="456"/>
        <end position="467"/>
    </location>
</feature>
<evidence type="ECO:0000256" key="4">
    <source>
        <dbReference type="ARBA" id="ARBA00022771"/>
    </source>
</evidence>
<reference evidence="12 13" key="1">
    <citation type="submission" date="2017-08" db="EMBL/GenBank/DDBJ databases">
        <title>Harnessing the power of phylogenomics to disentangle the directionality and signatures of interkingdom host jumping in the parasitic fungal genus Tolypocladium.</title>
        <authorList>
            <person name="Quandt C.A."/>
            <person name="Patterson W."/>
            <person name="Spatafora J.W."/>
        </authorList>
    </citation>
    <scope>NUCLEOTIDE SEQUENCE [LARGE SCALE GENOMIC DNA]</scope>
    <source>
        <strain evidence="12 13">CBS 113982</strain>
    </source>
</reference>